<dbReference type="Pfam" id="PF05592">
    <property type="entry name" value="Bac_rhamnosid"/>
    <property type="match status" value="1"/>
</dbReference>
<dbReference type="InterPro" id="IPR008902">
    <property type="entry name" value="Rhamnosid_concanavalin"/>
</dbReference>
<evidence type="ECO:0000259" key="2">
    <source>
        <dbReference type="Pfam" id="PF08531"/>
    </source>
</evidence>
<evidence type="ECO:0000259" key="1">
    <source>
        <dbReference type="Pfam" id="PF05592"/>
    </source>
</evidence>
<evidence type="ECO:0008006" key="4">
    <source>
        <dbReference type="Google" id="ProtNLM"/>
    </source>
</evidence>
<organism evidence="3">
    <name type="scientific">marine sediment metagenome</name>
    <dbReference type="NCBI Taxonomy" id="412755"/>
    <lineage>
        <taxon>unclassified sequences</taxon>
        <taxon>metagenomes</taxon>
        <taxon>ecological metagenomes</taxon>
    </lineage>
</organism>
<comment type="caution">
    <text evidence="3">The sequence shown here is derived from an EMBL/GenBank/DDBJ whole genome shotgun (WGS) entry which is preliminary data.</text>
</comment>
<dbReference type="Gene3D" id="2.60.120.260">
    <property type="entry name" value="Galactose-binding domain-like"/>
    <property type="match status" value="2"/>
</dbReference>
<dbReference type="InterPro" id="IPR013737">
    <property type="entry name" value="Bac_rhamnosid_N"/>
</dbReference>
<proteinExistence type="predicted"/>
<dbReference type="InterPro" id="IPR016007">
    <property type="entry name" value="Alpha_rhamnosid"/>
</dbReference>
<feature type="domain" description="Bacterial alpha-L-rhamnosidase N-terminal" evidence="2">
    <location>
        <begin position="14"/>
        <end position="176"/>
    </location>
</feature>
<evidence type="ECO:0000313" key="3">
    <source>
        <dbReference type="EMBL" id="GAG12715.1"/>
    </source>
</evidence>
<protein>
    <recommendedName>
        <fullName evidence="4">Bacterial alpha-L-rhamnosidase N-terminal domain-containing protein</fullName>
    </recommendedName>
</protein>
<dbReference type="PANTHER" id="PTHR33307">
    <property type="entry name" value="ALPHA-RHAMNOSIDASE (EUROFUNG)"/>
    <property type="match status" value="1"/>
</dbReference>
<gene>
    <name evidence="3" type="ORF">S01H1_33697</name>
</gene>
<feature type="domain" description="Alpha-L-rhamnosidase concanavalin-like" evidence="1">
    <location>
        <begin position="188"/>
        <end position="271"/>
    </location>
</feature>
<name>X0V3M6_9ZZZZ</name>
<reference evidence="3" key="1">
    <citation type="journal article" date="2014" name="Front. Microbiol.">
        <title>High frequency of phylogenetically diverse reductive dehalogenase-homologous genes in deep subseafloor sedimentary metagenomes.</title>
        <authorList>
            <person name="Kawai M."/>
            <person name="Futagami T."/>
            <person name="Toyoda A."/>
            <person name="Takaki Y."/>
            <person name="Nishi S."/>
            <person name="Hori S."/>
            <person name="Arai W."/>
            <person name="Tsubouchi T."/>
            <person name="Morono Y."/>
            <person name="Uchiyama I."/>
            <person name="Ito T."/>
            <person name="Fujiyama A."/>
            <person name="Inagaki F."/>
            <person name="Takami H."/>
        </authorList>
    </citation>
    <scope>NUCLEOTIDE SEQUENCE</scope>
    <source>
        <strain evidence="3">Expedition CK06-06</strain>
    </source>
</reference>
<dbReference type="AlphaFoldDB" id="X0V3M6"/>
<accession>X0V3M6</accession>
<feature type="non-terminal residue" evidence="3">
    <location>
        <position position="272"/>
    </location>
</feature>
<sequence>MHGDLFRKEFTIGKKIKRARVYISGLGFYELHVNGKKVGKRVLEPGWTDYKKRVLYSTYAVEKYLKEGENAVGIMLGNGRYIKAYGYSLPKVIMQLNIELVDGTRKSIVTDENWKTAQSPITANSIYDGETYDARIERPDWDTALYDDSDWDAAKIAEKPGGKLVSQASFPPVKVTRIMQPIEITNPKPGVYVYDFGQNFTGWVRLSISGPRGTRVNLRYAELLHEDGMLNTATNRGAKATDTYILKGEGKEVYEPRFTYHGFRYVEVTGFH</sequence>
<dbReference type="EMBL" id="BARS01020932">
    <property type="protein sequence ID" value="GAG12715.1"/>
    <property type="molecule type" value="Genomic_DNA"/>
</dbReference>
<dbReference type="PANTHER" id="PTHR33307:SF6">
    <property type="entry name" value="ALPHA-RHAMNOSIDASE (EUROFUNG)-RELATED"/>
    <property type="match status" value="1"/>
</dbReference>
<dbReference type="Pfam" id="PF08531">
    <property type="entry name" value="Bac_rhamnosid_N"/>
    <property type="match status" value="1"/>
</dbReference>